<dbReference type="Proteomes" id="UP000332933">
    <property type="component" value="Unassembled WGS sequence"/>
</dbReference>
<keyword evidence="1" id="KW-0472">Membrane</keyword>
<feature type="transmembrane region" description="Helical" evidence="1">
    <location>
        <begin position="344"/>
        <end position="365"/>
    </location>
</feature>
<keyword evidence="1" id="KW-0812">Transmembrane</keyword>
<sequence length="396" mass="42612">MNDVKASFQLHLVTATLRGLKPPPSLTLGSFCSPSDRILHDGASANHIALLTMTKNDHLSYDATFASADCTGGVVLARSTSAQPSNDVENEAVVCVHGTETGVAGAWSSSIPPPDYVPFGIYMDVTWTSTGVTQRILQQTCLATSLDTFGYADCTNAPRMYKTYLDANCTIEAWTEPPPTSLRCVLPNAFDDTEAMAQSGFSSSIAPKYLIKYDHADCTGAIVYLYNLAGVLAADEDVTSCKDGFEVTESAPTSDQFHPGHVYMSVTNPYMLFSGSVLERACVSYEPGKYVWADCMTQTTSFFTDRDCLIPDTDVLYPPKVWGAHCSVLNQSSVLGHAGLSTSAILSTILLVLLVGCGVAALALWRRSKQAALRLGETKTLLQDMNCDADDREDAV</sequence>
<keyword evidence="1" id="KW-1133">Transmembrane helix</keyword>
<protein>
    <submittedName>
        <fullName evidence="3">Aste57867_21774 protein</fullName>
    </submittedName>
</protein>
<evidence type="ECO:0000313" key="2">
    <source>
        <dbReference type="EMBL" id="KAF0686403.1"/>
    </source>
</evidence>
<proteinExistence type="predicted"/>
<keyword evidence="4" id="KW-1185">Reference proteome</keyword>
<accession>A0A485LJ38</accession>
<dbReference type="EMBL" id="VJMH01007002">
    <property type="protein sequence ID" value="KAF0686403.1"/>
    <property type="molecule type" value="Genomic_DNA"/>
</dbReference>
<dbReference type="AlphaFoldDB" id="A0A485LJ38"/>
<reference evidence="2" key="2">
    <citation type="submission" date="2019-06" db="EMBL/GenBank/DDBJ databases">
        <title>Genomics analysis of Aphanomyces spp. identifies a new class of oomycete effector associated with host adaptation.</title>
        <authorList>
            <person name="Gaulin E."/>
        </authorList>
    </citation>
    <scope>NUCLEOTIDE SEQUENCE</scope>
    <source>
        <strain evidence="2">CBS 578.67</strain>
    </source>
</reference>
<organism evidence="3 4">
    <name type="scientific">Aphanomyces stellatus</name>
    <dbReference type="NCBI Taxonomy" id="120398"/>
    <lineage>
        <taxon>Eukaryota</taxon>
        <taxon>Sar</taxon>
        <taxon>Stramenopiles</taxon>
        <taxon>Oomycota</taxon>
        <taxon>Saprolegniomycetes</taxon>
        <taxon>Saprolegniales</taxon>
        <taxon>Verrucalvaceae</taxon>
        <taxon>Aphanomyces</taxon>
    </lineage>
</organism>
<evidence type="ECO:0000313" key="3">
    <source>
        <dbReference type="EMBL" id="VFT98443.1"/>
    </source>
</evidence>
<reference evidence="3 4" key="1">
    <citation type="submission" date="2019-03" db="EMBL/GenBank/DDBJ databases">
        <authorList>
            <person name="Gaulin E."/>
            <person name="Dumas B."/>
        </authorList>
    </citation>
    <scope>NUCLEOTIDE SEQUENCE [LARGE SCALE GENOMIC DNA]</scope>
    <source>
        <strain evidence="3">CBS 568.67</strain>
    </source>
</reference>
<dbReference type="EMBL" id="CAADRA010007028">
    <property type="protein sequence ID" value="VFT98443.1"/>
    <property type="molecule type" value="Genomic_DNA"/>
</dbReference>
<evidence type="ECO:0000256" key="1">
    <source>
        <dbReference type="SAM" id="Phobius"/>
    </source>
</evidence>
<evidence type="ECO:0000313" key="4">
    <source>
        <dbReference type="Proteomes" id="UP000332933"/>
    </source>
</evidence>
<name>A0A485LJ38_9STRA</name>
<gene>
    <name evidence="3" type="primary">Aste57867_21774</name>
    <name evidence="2" type="ORF">As57867_021705</name>
    <name evidence="3" type="ORF">ASTE57867_21774</name>
</gene>